<proteinExistence type="predicted"/>
<gene>
    <name evidence="2 3" type="primary">LOC130463859</name>
</gene>
<keyword evidence="1" id="KW-1185">Reference proteome</keyword>
<organism evidence="1 3">
    <name type="scientific">Spinacia oleracea</name>
    <name type="common">Spinach</name>
    <dbReference type="NCBI Taxonomy" id="3562"/>
    <lineage>
        <taxon>Eukaryota</taxon>
        <taxon>Viridiplantae</taxon>
        <taxon>Streptophyta</taxon>
        <taxon>Embryophyta</taxon>
        <taxon>Tracheophyta</taxon>
        <taxon>Spermatophyta</taxon>
        <taxon>Magnoliopsida</taxon>
        <taxon>eudicotyledons</taxon>
        <taxon>Gunneridae</taxon>
        <taxon>Pentapetalae</taxon>
        <taxon>Caryophyllales</taxon>
        <taxon>Chenopodiaceae</taxon>
        <taxon>Chenopodioideae</taxon>
        <taxon>Anserineae</taxon>
        <taxon>Spinacia</taxon>
    </lineage>
</organism>
<sequence length="113" mass="12334">MVVPSMSEIKVMVADMLDLPFADDSFDVVIEKGTMGTQQPKPEQESVYTAADCVAVAGGKYGQRTFVWSIFVSSSTFSSGVSHLSRSCRFGRILSPTLIHLPLGLYYEECALC</sequence>
<protein>
    <submittedName>
        <fullName evidence="2 3">Uncharacterized protein isoform X1</fullName>
    </submittedName>
</protein>
<accession>A0ABM3R0J6</accession>
<dbReference type="InterPro" id="IPR029063">
    <property type="entry name" value="SAM-dependent_MTases_sf"/>
</dbReference>
<reference evidence="1" key="1">
    <citation type="journal article" date="2021" name="Nat. Commun.">
        <title>Genomic analyses provide insights into spinach domestication and the genetic basis of agronomic traits.</title>
        <authorList>
            <person name="Cai X."/>
            <person name="Sun X."/>
            <person name="Xu C."/>
            <person name="Sun H."/>
            <person name="Wang X."/>
            <person name="Ge C."/>
            <person name="Zhang Z."/>
            <person name="Wang Q."/>
            <person name="Fei Z."/>
            <person name="Jiao C."/>
            <person name="Wang Q."/>
        </authorList>
    </citation>
    <scope>NUCLEOTIDE SEQUENCE [LARGE SCALE GENOMIC DNA]</scope>
    <source>
        <strain evidence="1">cv. Varoflay</strain>
    </source>
</reference>
<dbReference type="RefSeq" id="XP_056689107.1">
    <property type="nucleotide sequence ID" value="XM_056833129.1"/>
</dbReference>
<dbReference type="GeneID" id="130463859"/>
<evidence type="ECO:0000313" key="2">
    <source>
        <dbReference type="RefSeq" id="XP_056689107.1"/>
    </source>
</evidence>
<name>A0ABM3R0J6_SPIOL</name>
<reference evidence="2 3" key="2">
    <citation type="submission" date="2025-05" db="UniProtKB">
        <authorList>
            <consortium name="RefSeq"/>
        </authorList>
    </citation>
    <scope>IDENTIFICATION</scope>
    <source>
        <tissue evidence="2 3">Leaf</tissue>
    </source>
</reference>
<evidence type="ECO:0000313" key="3">
    <source>
        <dbReference type="RefSeq" id="XP_056689108.1"/>
    </source>
</evidence>
<dbReference type="SUPFAM" id="SSF53335">
    <property type="entry name" value="S-adenosyl-L-methionine-dependent methyltransferases"/>
    <property type="match status" value="1"/>
</dbReference>
<evidence type="ECO:0000313" key="1">
    <source>
        <dbReference type="Proteomes" id="UP000813463"/>
    </source>
</evidence>
<dbReference type="RefSeq" id="XP_056689108.1">
    <property type="nucleotide sequence ID" value="XM_056833130.1"/>
</dbReference>
<dbReference type="Proteomes" id="UP000813463">
    <property type="component" value="Chromosome 6"/>
</dbReference>
<dbReference type="Gene3D" id="3.40.50.150">
    <property type="entry name" value="Vaccinia Virus protein VP39"/>
    <property type="match status" value="1"/>
</dbReference>